<dbReference type="EMBL" id="GDHF01022825">
    <property type="protein sequence ID" value="JAI29489.1"/>
    <property type="molecule type" value="Transcribed_RNA"/>
</dbReference>
<evidence type="ECO:0000313" key="3">
    <source>
        <dbReference type="EMBL" id="JAI39331.1"/>
    </source>
</evidence>
<dbReference type="OrthoDB" id="28894at2759"/>
<evidence type="ECO:0000313" key="2">
    <source>
        <dbReference type="EMBL" id="JAI29489.1"/>
    </source>
</evidence>
<dbReference type="EMBL" id="GDHF01012983">
    <property type="protein sequence ID" value="JAI39331.1"/>
    <property type="molecule type" value="Transcribed_RNA"/>
</dbReference>
<gene>
    <name evidence="2" type="ORF">c1_g1_i1</name>
    <name evidence="5" type="ORF">c1_g1_i2</name>
    <name evidence="3" type="ORF">c1_g1_i3</name>
    <name evidence="4" type="ORF">c1_g1_i4</name>
</gene>
<dbReference type="EMBL" id="GDHF01006372">
    <property type="protein sequence ID" value="JAI45942.1"/>
    <property type="molecule type" value="Transcribed_RNA"/>
</dbReference>
<evidence type="ECO:0000256" key="1">
    <source>
        <dbReference type="SAM" id="MobiDB-lite"/>
    </source>
</evidence>
<evidence type="ECO:0000313" key="5">
    <source>
        <dbReference type="EMBL" id="JAI49423.1"/>
    </source>
</evidence>
<name>A0A0K8US09_BACLA</name>
<sequence>MLAIKECLIREGVLNLTSTANLGNGALGDEENRVGRGGGVGAAVAGAAAAATANSNNIYGTKFSDAAAVSNNLRAISANYTYNNDNRYKRYNDKMTASATTNTTTLAFEPQLAKLRDQKSVDTTHSPNTNYKNPSTLH</sequence>
<reference evidence="2" key="1">
    <citation type="submission" date="2015-06" db="EMBL/GenBank/DDBJ databases">
        <authorList>
            <person name="Hoefler B.C."/>
            <person name="Straight P.D."/>
        </authorList>
    </citation>
    <scope>NUCLEOTIDE SEQUENCE</scope>
</reference>
<dbReference type="EMBL" id="GDHF01002891">
    <property type="protein sequence ID" value="JAI49423.1"/>
    <property type="molecule type" value="Transcribed_RNA"/>
</dbReference>
<protein>
    <submittedName>
        <fullName evidence="2">Uncharacterized protein</fullName>
    </submittedName>
</protein>
<feature type="compositionally biased region" description="Polar residues" evidence="1">
    <location>
        <begin position="123"/>
        <end position="138"/>
    </location>
</feature>
<proteinExistence type="predicted"/>
<organism evidence="2">
    <name type="scientific">Bactrocera latifrons</name>
    <name type="common">Malaysian fruit fly</name>
    <name type="synonym">Chaetodacus latifrons</name>
    <dbReference type="NCBI Taxonomy" id="174628"/>
    <lineage>
        <taxon>Eukaryota</taxon>
        <taxon>Metazoa</taxon>
        <taxon>Ecdysozoa</taxon>
        <taxon>Arthropoda</taxon>
        <taxon>Hexapoda</taxon>
        <taxon>Insecta</taxon>
        <taxon>Pterygota</taxon>
        <taxon>Neoptera</taxon>
        <taxon>Endopterygota</taxon>
        <taxon>Diptera</taxon>
        <taxon>Brachycera</taxon>
        <taxon>Muscomorpha</taxon>
        <taxon>Tephritoidea</taxon>
        <taxon>Tephritidae</taxon>
        <taxon>Bactrocera</taxon>
        <taxon>Bactrocera</taxon>
    </lineage>
</organism>
<dbReference type="AlphaFoldDB" id="A0A0K8US09"/>
<evidence type="ECO:0000313" key="4">
    <source>
        <dbReference type="EMBL" id="JAI45942.1"/>
    </source>
</evidence>
<feature type="non-terminal residue" evidence="2">
    <location>
        <position position="138"/>
    </location>
</feature>
<accession>A0A0K8US09</accession>
<feature type="region of interest" description="Disordered" evidence="1">
    <location>
        <begin position="115"/>
        <end position="138"/>
    </location>
</feature>